<name>A0A8K0NY66_LADFU</name>
<keyword evidence="2" id="KW-1185">Reference proteome</keyword>
<protein>
    <submittedName>
        <fullName evidence="1">Uncharacterized protein</fullName>
    </submittedName>
</protein>
<reference evidence="1" key="1">
    <citation type="submission" date="2013-04" db="EMBL/GenBank/DDBJ databases">
        <authorList>
            <person name="Qu J."/>
            <person name="Murali S.C."/>
            <person name="Bandaranaike D."/>
            <person name="Bellair M."/>
            <person name="Blankenburg K."/>
            <person name="Chao H."/>
            <person name="Dinh H."/>
            <person name="Doddapaneni H."/>
            <person name="Downs B."/>
            <person name="Dugan-Rocha S."/>
            <person name="Elkadiri S."/>
            <person name="Gnanaolivu R.D."/>
            <person name="Hernandez B."/>
            <person name="Javaid M."/>
            <person name="Jayaseelan J.C."/>
            <person name="Lee S."/>
            <person name="Li M."/>
            <person name="Ming W."/>
            <person name="Munidasa M."/>
            <person name="Muniz J."/>
            <person name="Nguyen L."/>
            <person name="Ongeri F."/>
            <person name="Osuji N."/>
            <person name="Pu L.-L."/>
            <person name="Puazo M."/>
            <person name="Qu C."/>
            <person name="Quiroz J."/>
            <person name="Raj R."/>
            <person name="Weissenberger G."/>
            <person name="Xin Y."/>
            <person name="Zou X."/>
            <person name="Han Y."/>
            <person name="Richards S."/>
            <person name="Worley K."/>
            <person name="Muzny D."/>
            <person name="Gibbs R."/>
        </authorList>
    </citation>
    <scope>NUCLEOTIDE SEQUENCE</scope>
    <source>
        <strain evidence="1">Sampled in the wild</strain>
    </source>
</reference>
<evidence type="ECO:0000313" key="1">
    <source>
        <dbReference type="EMBL" id="KAG8228800.1"/>
    </source>
</evidence>
<gene>
    <name evidence="1" type="ORF">J437_LFUL006679</name>
</gene>
<proteinExistence type="predicted"/>
<sequence length="129" mass="14456">MASTIIETEIPQERQSREIKPSRPAKFDLMRKIGNERRELTTSPSCLHLCSIASSSSKFNLKTDESFWFEVDVEDAATFLELVLQLSIFFAAITPPTLVSIIAMCSWEVEMSCKAVAATINSETAFLFI</sequence>
<dbReference type="Proteomes" id="UP000792457">
    <property type="component" value="Unassembled WGS sequence"/>
</dbReference>
<comment type="caution">
    <text evidence="1">The sequence shown here is derived from an EMBL/GenBank/DDBJ whole genome shotgun (WGS) entry which is preliminary data.</text>
</comment>
<dbReference type="EMBL" id="KZ308389">
    <property type="protein sequence ID" value="KAG8228800.1"/>
    <property type="molecule type" value="Genomic_DNA"/>
</dbReference>
<evidence type="ECO:0000313" key="2">
    <source>
        <dbReference type="Proteomes" id="UP000792457"/>
    </source>
</evidence>
<accession>A0A8K0NY66</accession>
<organism evidence="1 2">
    <name type="scientific">Ladona fulva</name>
    <name type="common">Scarce chaser dragonfly</name>
    <name type="synonym">Libellula fulva</name>
    <dbReference type="NCBI Taxonomy" id="123851"/>
    <lineage>
        <taxon>Eukaryota</taxon>
        <taxon>Metazoa</taxon>
        <taxon>Ecdysozoa</taxon>
        <taxon>Arthropoda</taxon>
        <taxon>Hexapoda</taxon>
        <taxon>Insecta</taxon>
        <taxon>Pterygota</taxon>
        <taxon>Palaeoptera</taxon>
        <taxon>Odonata</taxon>
        <taxon>Epiprocta</taxon>
        <taxon>Anisoptera</taxon>
        <taxon>Libelluloidea</taxon>
        <taxon>Libellulidae</taxon>
        <taxon>Ladona</taxon>
    </lineage>
</organism>
<reference evidence="1" key="2">
    <citation type="submission" date="2017-10" db="EMBL/GenBank/DDBJ databases">
        <title>Ladona fulva Genome sequencing and assembly.</title>
        <authorList>
            <person name="Murali S."/>
            <person name="Richards S."/>
            <person name="Bandaranaike D."/>
            <person name="Bellair M."/>
            <person name="Blankenburg K."/>
            <person name="Chao H."/>
            <person name="Dinh H."/>
            <person name="Doddapaneni H."/>
            <person name="Dugan-Rocha S."/>
            <person name="Elkadiri S."/>
            <person name="Gnanaolivu R."/>
            <person name="Hernandez B."/>
            <person name="Skinner E."/>
            <person name="Javaid M."/>
            <person name="Lee S."/>
            <person name="Li M."/>
            <person name="Ming W."/>
            <person name="Munidasa M."/>
            <person name="Muniz J."/>
            <person name="Nguyen L."/>
            <person name="Hughes D."/>
            <person name="Osuji N."/>
            <person name="Pu L.-L."/>
            <person name="Puazo M."/>
            <person name="Qu C."/>
            <person name="Quiroz J."/>
            <person name="Raj R."/>
            <person name="Weissenberger G."/>
            <person name="Xin Y."/>
            <person name="Zou X."/>
            <person name="Han Y."/>
            <person name="Worley K."/>
            <person name="Muzny D."/>
            <person name="Gibbs R."/>
        </authorList>
    </citation>
    <scope>NUCLEOTIDE SEQUENCE</scope>
    <source>
        <strain evidence="1">Sampled in the wild</strain>
    </source>
</reference>
<dbReference type="AlphaFoldDB" id="A0A8K0NY66"/>